<keyword evidence="6" id="KW-1185">Reference proteome</keyword>
<dbReference type="Proteomes" id="UP000554286">
    <property type="component" value="Unassembled WGS sequence"/>
</dbReference>
<dbReference type="InterPro" id="IPR001173">
    <property type="entry name" value="Glyco_trans_2-like"/>
</dbReference>
<dbReference type="AlphaFoldDB" id="A0A7W6RE84"/>
<evidence type="ECO:0000256" key="3">
    <source>
        <dbReference type="ARBA" id="ARBA00022679"/>
    </source>
</evidence>
<dbReference type="InterPro" id="IPR029044">
    <property type="entry name" value="Nucleotide-diphossugar_trans"/>
</dbReference>
<comment type="similarity">
    <text evidence="1">Belongs to the glycosyltransferase 2 family.</text>
</comment>
<keyword evidence="3 5" id="KW-0808">Transferase</keyword>
<evidence type="ECO:0000256" key="2">
    <source>
        <dbReference type="ARBA" id="ARBA00022676"/>
    </source>
</evidence>
<dbReference type="Gene3D" id="3.90.550.10">
    <property type="entry name" value="Spore Coat Polysaccharide Biosynthesis Protein SpsA, Chain A"/>
    <property type="match status" value="1"/>
</dbReference>
<accession>A0A7W6RE84</accession>
<dbReference type="GO" id="GO:0016757">
    <property type="term" value="F:glycosyltransferase activity"/>
    <property type="evidence" value="ECO:0007669"/>
    <property type="project" value="UniProtKB-KW"/>
</dbReference>
<dbReference type="EMBL" id="JACIGK010000019">
    <property type="protein sequence ID" value="MBB4266921.1"/>
    <property type="molecule type" value="Genomic_DNA"/>
</dbReference>
<dbReference type="EC" id="2.4.1.-" evidence="5"/>
<dbReference type="Pfam" id="PF00535">
    <property type="entry name" value="Glycos_transf_2"/>
    <property type="match status" value="1"/>
</dbReference>
<reference evidence="5 6" key="1">
    <citation type="submission" date="2020-08" db="EMBL/GenBank/DDBJ databases">
        <title>Genome sequencing of Purple Non-Sulfur Bacteria from various extreme environments.</title>
        <authorList>
            <person name="Mayer M."/>
        </authorList>
    </citation>
    <scope>NUCLEOTIDE SEQUENCE [LARGE SCALE GENOMIC DNA]</scope>
    <source>
        <strain evidence="5 6">JA131</strain>
    </source>
</reference>
<sequence>MTEPWPTPPAPAPAPALRCPDASLHPTLGTVAAVVVTYHADAAGIGDRLARLAAQVDAVVVVDNGSGPDTVAALRAAAEALPAVSLVLNPDNQGLAAAQNQGMAAALAAGFAWLLLMDDDSTPAPDMVAALARVEAAHPGAFGLLAPRLRYPDSGRVPGFLTAHGRGLWPRKRPAPESGILADPVFVIASGSLIRAEAVRAVGPMRADFFIDYLDVEYCFRLTAAGVRLAVVGDAVLDHALGRQTAHRVLGRTVWCSNHAPFRCRAMARNRLRLWRAWGRRHPGWMAQDLLALVVQLWRVLALEDDGRAKATAILRGLREGLASPPASAAR</sequence>
<dbReference type="PANTHER" id="PTHR43179">
    <property type="entry name" value="RHAMNOSYLTRANSFERASE WBBL"/>
    <property type="match status" value="1"/>
</dbReference>
<evidence type="ECO:0000256" key="1">
    <source>
        <dbReference type="ARBA" id="ARBA00006739"/>
    </source>
</evidence>
<evidence type="ECO:0000313" key="6">
    <source>
        <dbReference type="Proteomes" id="UP000554286"/>
    </source>
</evidence>
<keyword evidence="2 5" id="KW-0328">Glycosyltransferase</keyword>
<organism evidence="5 6">
    <name type="scientific">Roseospira visakhapatnamensis</name>
    <dbReference type="NCBI Taxonomy" id="390880"/>
    <lineage>
        <taxon>Bacteria</taxon>
        <taxon>Pseudomonadati</taxon>
        <taxon>Pseudomonadota</taxon>
        <taxon>Alphaproteobacteria</taxon>
        <taxon>Rhodospirillales</taxon>
        <taxon>Rhodospirillaceae</taxon>
        <taxon>Roseospira</taxon>
    </lineage>
</organism>
<evidence type="ECO:0000259" key="4">
    <source>
        <dbReference type="Pfam" id="PF00535"/>
    </source>
</evidence>
<evidence type="ECO:0000313" key="5">
    <source>
        <dbReference type="EMBL" id="MBB4266921.1"/>
    </source>
</evidence>
<gene>
    <name evidence="5" type="ORF">GGD89_002557</name>
</gene>
<dbReference type="PANTHER" id="PTHR43179:SF12">
    <property type="entry name" value="GALACTOFURANOSYLTRANSFERASE GLFT2"/>
    <property type="match status" value="1"/>
</dbReference>
<proteinExistence type="inferred from homology"/>
<protein>
    <submittedName>
        <fullName evidence="5">Rhamnosyltransferase</fullName>
        <ecNumber evidence="5">2.4.1.-</ecNumber>
    </submittedName>
</protein>
<feature type="domain" description="Glycosyltransferase 2-like" evidence="4">
    <location>
        <begin position="34"/>
        <end position="133"/>
    </location>
</feature>
<comment type="caution">
    <text evidence="5">The sequence shown here is derived from an EMBL/GenBank/DDBJ whole genome shotgun (WGS) entry which is preliminary data.</text>
</comment>
<dbReference type="SUPFAM" id="SSF53448">
    <property type="entry name" value="Nucleotide-diphospho-sugar transferases"/>
    <property type="match status" value="1"/>
</dbReference>
<dbReference type="RefSeq" id="WP_184045803.1">
    <property type="nucleotide sequence ID" value="NZ_JACIGK010000019.1"/>
</dbReference>
<name>A0A7W6RE84_9PROT</name>